<keyword evidence="1" id="KW-0472">Membrane</keyword>
<dbReference type="RefSeq" id="WP_169225742.1">
    <property type="nucleotide sequence ID" value="NZ_JABBGC010000001.1"/>
</dbReference>
<keyword evidence="1" id="KW-0812">Transmembrane</keyword>
<dbReference type="Pfam" id="PF16344">
    <property type="entry name" value="FecR_C"/>
    <property type="match status" value="1"/>
</dbReference>
<feature type="transmembrane region" description="Helical" evidence="1">
    <location>
        <begin position="90"/>
        <end position="109"/>
    </location>
</feature>
<keyword evidence="5" id="KW-1185">Reference proteome</keyword>
<feature type="domain" description="FecR protein" evidence="2">
    <location>
        <begin position="187"/>
        <end position="283"/>
    </location>
</feature>
<dbReference type="GO" id="GO:0016989">
    <property type="term" value="F:sigma factor antagonist activity"/>
    <property type="evidence" value="ECO:0007669"/>
    <property type="project" value="TreeGrafter"/>
</dbReference>
<dbReference type="Pfam" id="PF04773">
    <property type="entry name" value="FecR"/>
    <property type="match status" value="1"/>
</dbReference>
<gene>
    <name evidence="4" type="ORF">HHL17_16310</name>
</gene>
<dbReference type="InterPro" id="IPR012373">
    <property type="entry name" value="Ferrdict_sens_TM"/>
</dbReference>
<dbReference type="Gene3D" id="2.60.120.1440">
    <property type="match status" value="1"/>
</dbReference>
<accession>A0A848GP48</accession>
<evidence type="ECO:0000256" key="1">
    <source>
        <dbReference type="SAM" id="Phobius"/>
    </source>
</evidence>
<evidence type="ECO:0000313" key="5">
    <source>
        <dbReference type="Proteomes" id="UP000583266"/>
    </source>
</evidence>
<proteinExistence type="predicted"/>
<organism evidence="4 5">
    <name type="scientific">Chitinophaga fulva</name>
    <dbReference type="NCBI Taxonomy" id="2728842"/>
    <lineage>
        <taxon>Bacteria</taxon>
        <taxon>Pseudomonadati</taxon>
        <taxon>Bacteroidota</taxon>
        <taxon>Chitinophagia</taxon>
        <taxon>Chitinophagales</taxon>
        <taxon>Chitinophagaceae</taxon>
        <taxon>Chitinophaga</taxon>
    </lineage>
</organism>
<dbReference type="PANTHER" id="PTHR30273:SF2">
    <property type="entry name" value="PROTEIN FECR"/>
    <property type="match status" value="1"/>
</dbReference>
<evidence type="ECO:0000259" key="2">
    <source>
        <dbReference type="Pfam" id="PF04773"/>
    </source>
</evidence>
<dbReference type="PANTHER" id="PTHR30273">
    <property type="entry name" value="PERIPLASMIC SIGNAL SENSOR AND SIGMA FACTOR ACTIVATOR FECR-RELATED"/>
    <property type="match status" value="1"/>
</dbReference>
<dbReference type="AlphaFoldDB" id="A0A848GP48"/>
<evidence type="ECO:0000313" key="4">
    <source>
        <dbReference type="EMBL" id="NML38772.1"/>
    </source>
</evidence>
<feature type="domain" description="Protein FecR C-terminal" evidence="3">
    <location>
        <begin position="325"/>
        <end position="391"/>
    </location>
</feature>
<name>A0A848GP48_9BACT</name>
<comment type="caution">
    <text evidence="4">The sequence shown here is derived from an EMBL/GenBank/DDBJ whole genome shotgun (WGS) entry which is preliminary data.</text>
</comment>
<evidence type="ECO:0000259" key="3">
    <source>
        <dbReference type="Pfam" id="PF16344"/>
    </source>
</evidence>
<dbReference type="InterPro" id="IPR032508">
    <property type="entry name" value="FecR_C"/>
</dbReference>
<dbReference type="Proteomes" id="UP000583266">
    <property type="component" value="Unassembled WGS sequence"/>
</dbReference>
<protein>
    <submittedName>
        <fullName evidence="4">DUF4974 domain-containing protein</fullName>
    </submittedName>
</protein>
<keyword evidence="1" id="KW-1133">Transmembrane helix</keyword>
<dbReference type="Gene3D" id="3.55.50.30">
    <property type="match status" value="1"/>
</dbReference>
<sequence length="396" mass="44341">MEQQQVFKQLLDKYLAGNINAAEREQLGALLASDEHWNNLKALIDEDWEQLPAETDVVDPLGQSMYERIQEQAFAGKHILQPVYVSKRKWWVAASVAALITVSATLYYFNTKSGHRQSETARVQQNDVGPGGDKAILTLANGEKIMLDSGRQGVIVSQSGLTIQKNGAGQIEYHVSARQNTPVEFNTITTPPGGQFLIVLPDGSRVWLNSCSSLHFPTDFRELQRDVDLQGEAYFEVAENAHHPFHVTVNNKINIKVLGTRFNVMAYPDEENIRTTLLQGAVQLWNDNKPLLLKPGEEGRYNRNQSTLVAIAANEEEALAWKNGYFSFEHADLKSIIRQLARWYDLEIVYEGPVPEKRFAGMIPRNGALSGTLNVLRGMGVDSRLNGKKLVIMPKD</sequence>
<dbReference type="EMBL" id="JABBGC010000001">
    <property type="protein sequence ID" value="NML38772.1"/>
    <property type="molecule type" value="Genomic_DNA"/>
</dbReference>
<dbReference type="InterPro" id="IPR006860">
    <property type="entry name" value="FecR"/>
</dbReference>
<reference evidence="4 5" key="1">
    <citation type="submission" date="2020-04" db="EMBL/GenBank/DDBJ databases">
        <title>Chitinophaga sp. G-6-1-13 sp. nov., isolated from soil.</title>
        <authorList>
            <person name="Dahal R.H."/>
            <person name="Chaudhary D.K."/>
        </authorList>
    </citation>
    <scope>NUCLEOTIDE SEQUENCE [LARGE SCALE GENOMIC DNA]</scope>
    <source>
        <strain evidence="4 5">G-6-1-13</strain>
    </source>
</reference>